<evidence type="ECO:0000256" key="1">
    <source>
        <dbReference type="SAM" id="MobiDB-lite"/>
    </source>
</evidence>
<keyword evidence="3" id="KW-1185">Reference proteome</keyword>
<evidence type="ECO:0000313" key="3">
    <source>
        <dbReference type="Proteomes" id="UP000250235"/>
    </source>
</evidence>
<gene>
    <name evidence="2" type="ORF">F511_45789</name>
</gene>
<protein>
    <submittedName>
        <fullName evidence="2">Putative inactive receptor kinase-like</fullName>
    </submittedName>
</protein>
<proteinExistence type="predicted"/>
<dbReference type="Proteomes" id="UP000250235">
    <property type="component" value="Unassembled WGS sequence"/>
</dbReference>
<evidence type="ECO:0000313" key="2">
    <source>
        <dbReference type="EMBL" id="KZV06729.1"/>
    </source>
</evidence>
<dbReference type="GO" id="GO:0016301">
    <property type="term" value="F:kinase activity"/>
    <property type="evidence" value="ECO:0007669"/>
    <property type="project" value="UniProtKB-KW"/>
</dbReference>
<keyword evidence="2" id="KW-0808">Transferase</keyword>
<keyword evidence="2" id="KW-0675">Receptor</keyword>
<keyword evidence="2" id="KW-0418">Kinase</keyword>
<reference evidence="2 3" key="1">
    <citation type="journal article" date="2015" name="Proc. Natl. Acad. Sci. U.S.A.">
        <title>The resurrection genome of Boea hygrometrica: A blueprint for survival of dehydration.</title>
        <authorList>
            <person name="Xiao L."/>
            <person name="Yang G."/>
            <person name="Zhang L."/>
            <person name="Yang X."/>
            <person name="Zhao S."/>
            <person name="Ji Z."/>
            <person name="Zhou Q."/>
            <person name="Hu M."/>
            <person name="Wang Y."/>
            <person name="Chen M."/>
            <person name="Xu Y."/>
            <person name="Jin H."/>
            <person name="Xiao X."/>
            <person name="Hu G."/>
            <person name="Bao F."/>
            <person name="Hu Y."/>
            <person name="Wan P."/>
            <person name="Li L."/>
            <person name="Deng X."/>
            <person name="Kuang T."/>
            <person name="Xiang C."/>
            <person name="Zhu J.K."/>
            <person name="Oliver M.J."/>
            <person name="He Y."/>
        </authorList>
    </citation>
    <scope>NUCLEOTIDE SEQUENCE [LARGE SCALE GENOMIC DNA]</scope>
    <source>
        <strain evidence="3">cv. XS01</strain>
    </source>
</reference>
<dbReference type="AlphaFoldDB" id="A0A2Z6ZV27"/>
<feature type="region of interest" description="Disordered" evidence="1">
    <location>
        <begin position="120"/>
        <end position="144"/>
    </location>
</feature>
<name>A0A2Z6ZV27_9LAMI</name>
<organism evidence="2 3">
    <name type="scientific">Dorcoceras hygrometricum</name>
    <dbReference type="NCBI Taxonomy" id="472368"/>
    <lineage>
        <taxon>Eukaryota</taxon>
        <taxon>Viridiplantae</taxon>
        <taxon>Streptophyta</taxon>
        <taxon>Embryophyta</taxon>
        <taxon>Tracheophyta</taxon>
        <taxon>Spermatophyta</taxon>
        <taxon>Magnoliopsida</taxon>
        <taxon>eudicotyledons</taxon>
        <taxon>Gunneridae</taxon>
        <taxon>Pentapetalae</taxon>
        <taxon>asterids</taxon>
        <taxon>lamiids</taxon>
        <taxon>Lamiales</taxon>
        <taxon>Gesneriaceae</taxon>
        <taxon>Didymocarpoideae</taxon>
        <taxon>Trichosporeae</taxon>
        <taxon>Loxocarpinae</taxon>
        <taxon>Dorcoceras</taxon>
    </lineage>
</organism>
<accession>A0A2Z6ZV27</accession>
<dbReference type="EMBL" id="KV064273">
    <property type="protein sequence ID" value="KZV06729.1"/>
    <property type="molecule type" value="Genomic_DNA"/>
</dbReference>
<sequence>MIGGRLNPVVDLIDDLPPPTVLSAGFLEKLVGARRLDSSKIENNKKNCGITAASRRRVRRPNIRARWRGRGREWPRLIAYHWALPSRMEAGRLFLFSCTTLCDLPMDVAPFVGASGAMRRNGTRCGKSAAERRTLHGGGGRRPT</sequence>